<evidence type="ECO:0000313" key="2">
    <source>
        <dbReference type="Proteomes" id="UP001148662"/>
    </source>
</evidence>
<protein>
    <submittedName>
        <fullName evidence="1">Uncharacterized protein</fullName>
    </submittedName>
</protein>
<keyword evidence="2" id="KW-1185">Reference proteome</keyword>
<proteinExistence type="predicted"/>
<dbReference type="Proteomes" id="UP001148662">
    <property type="component" value="Unassembled WGS sequence"/>
</dbReference>
<accession>A0ACC1T937</accession>
<reference evidence="1" key="1">
    <citation type="submission" date="2022-07" db="EMBL/GenBank/DDBJ databases">
        <title>Genome Sequence of Phlebia brevispora.</title>
        <authorList>
            <person name="Buettner E."/>
        </authorList>
    </citation>
    <scope>NUCLEOTIDE SEQUENCE</scope>
    <source>
        <strain evidence="1">MPL23</strain>
    </source>
</reference>
<name>A0ACC1T937_9APHY</name>
<dbReference type="EMBL" id="JANHOG010000273">
    <property type="protein sequence ID" value="KAJ3556077.1"/>
    <property type="molecule type" value="Genomic_DNA"/>
</dbReference>
<sequence length="86" mass="8961">MSDFGRPGSMFGRSVQITSISGQPIQTTPLATSTTYINVSSTVPAQTMSASEKPLRPPFLPAAKTISALGQPAFKLPLAANSIEPV</sequence>
<evidence type="ECO:0000313" key="1">
    <source>
        <dbReference type="EMBL" id="KAJ3556077.1"/>
    </source>
</evidence>
<comment type="caution">
    <text evidence="1">The sequence shown here is derived from an EMBL/GenBank/DDBJ whole genome shotgun (WGS) entry which is preliminary data.</text>
</comment>
<gene>
    <name evidence="1" type="ORF">NM688_g2230</name>
</gene>
<organism evidence="1 2">
    <name type="scientific">Phlebia brevispora</name>
    <dbReference type="NCBI Taxonomy" id="194682"/>
    <lineage>
        <taxon>Eukaryota</taxon>
        <taxon>Fungi</taxon>
        <taxon>Dikarya</taxon>
        <taxon>Basidiomycota</taxon>
        <taxon>Agaricomycotina</taxon>
        <taxon>Agaricomycetes</taxon>
        <taxon>Polyporales</taxon>
        <taxon>Meruliaceae</taxon>
        <taxon>Phlebia</taxon>
    </lineage>
</organism>